<feature type="compositionally biased region" description="Gly residues" evidence="9">
    <location>
        <begin position="495"/>
        <end position="543"/>
    </location>
</feature>
<evidence type="ECO:0000256" key="7">
    <source>
        <dbReference type="ARBA" id="ARBA00023242"/>
    </source>
</evidence>
<reference evidence="12 13" key="1">
    <citation type="submission" date="2024-10" db="EMBL/GenBank/DDBJ databases">
        <title>Updated reference genomes for cyclostephanoid diatoms.</title>
        <authorList>
            <person name="Roberts W.R."/>
            <person name="Alverson A.J."/>
        </authorList>
    </citation>
    <scope>NUCLEOTIDE SEQUENCE [LARGE SCALE GENOMIC DNA]</scope>
    <source>
        <strain evidence="12 13">AJA276-08</strain>
    </source>
</reference>
<comment type="subcellular location">
    <subcellularLocation>
        <location evidence="2">Nucleus</location>
    </subcellularLocation>
</comment>
<dbReference type="GO" id="GO:0005634">
    <property type="term" value="C:nucleus"/>
    <property type="evidence" value="ECO:0007669"/>
    <property type="project" value="UniProtKB-SubCell"/>
</dbReference>
<dbReference type="EC" id="5.2.1.8" evidence="3"/>
<keyword evidence="4 8" id="KW-0694">RNA-binding</keyword>
<evidence type="ECO:0000256" key="8">
    <source>
        <dbReference type="PROSITE-ProRule" id="PRU00176"/>
    </source>
</evidence>
<evidence type="ECO:0000256" key="5">
    <source>
        <dbReference type="ARBA" id="ARBA00023110"/>
    </source>
</evidence>
<evidence type="ECO:0000256" key="9">
    <source>
        <dbReference type="SAM" id="MobiDB-lite"/>
    </source>
</evidence>
<feature type="region of interest" description="Disordered" evidence="9">
    <location>
        <begin position="495"/>
        <end position="744"/>
    </location>
</feature>
<dbReference type="InterPro" id="IPR035979">
    <property type="entry name" value="RBD_domain_sf"/>
</dbReference>
<feature type="compositionally biased region" description="Acidic residues" evidence="9">
    <location>
        <begin position="168"/>
        <end position="178"/>
    </location>
</feature>
<evidence type="ECO:0000256" key="6">
    <source>
        <dbReference type="ARBA" id="ARBA00023235"/>
    </source>
</evidence>
<comment type="caution">
    <text evidence="12">The sequence shown here is derived from an EMBL/GenBank/DDBJ whole genome shotgun (WGS) entry which is preliminary data.</text>
</comment>
<evidence type="ECO:0000313" key="13">
    <source>
        <dbReference type="Proteomes" id="UP001530315"/>
    </source>
</evidence>
<feature type="compositionally biased region" description="Basic and acidic residues" evidence="9">
    <location>
        <begin position="545"/>
        <end position="559"/>
    </location>
</feature>
<feature type="compositionally biased region" description="Basic and acidic residues" evidence="9">
    <location>
        <begin position="683"/>
        <end position="696"/>
    </location>
</feature>
<feature type="compositionally biased region" description="Basic residues" evidence="9">
    <location>
        <begin position="697"/>
        <end position="710"/>
    </location>
</feature>
<keyword evidence="13" id="KW-1185">Reference proteome</keyword>
<dbReference type="InterPro" id="IPR000504">
    <property type="entry name" value="RRM_dom"/>
</dbReference>
<dbReference type="PROSITE" id="PS50102">
    <property type="entry name" value="RRM"/>
    <property type="match status" value="1"/>
</dbReference>
<sequence length="744" mass="82026">MSILLETTFGDMVLDLDVDGSPALSKNVLKLVKARYYTNTLVYNVVPGKYCQVGDPRGDGSGGCSIYGLIDSYRSAHADDVDSRRDHDVVVVDGGGAAAAAAAAAAAPTLPPPDVSLGRRRFLRSVGRALTSAELRTRGTVVATEMGGLKDTIGSQFLISLGGGGGDVGDDDDDDDDDGHVGTTDDVEADGGDRLRRRRRRRPVRLSLGKIVEDESGVLSKIDRSYCDDDGRPYADVRIVRALVIRDPYDDPNGMDDLLRWRGVGVSMIENDNNATTTTTIAGGGSGDDDDDDLLLAEGRPLAPYSPSYDRPPEEVVPVRVPADDEALFATAGWDVDDINDEDDDDEDGPARRARMELREKQEEEWRKRQDASRAVVLEMLGDRPTAEIAAPENVLFVCKLNPLTDDDDLGLIFARFDPKAKAEVIRDPDTGASLQYAFVEFSSNEACNEAYLKMNNALVDNRRIRVDFSQSVAKVWDRYNKKYRIGDRGGGIVRGFDGGGGGGGGGVNGERGGGRGRIGRGGGGRGRGPGPGPGRGYVGGAGHHSRDGSSHHPPDGHRRDHRIAAGQDERGSEGPEFDGFGRIARQVDANESRRGRHSGRRDEGKGRSHHPRDNSRSRSRSRSRSPSRDTVEGERKRRSGSGSRGGYRGSSRRSRSRSGDRSSDSSRRRKKHHRSKHHRRKDISSRDERSRSRERERKRKRRHHRHRHRRDDSSDEEDERRIEKHHRRREDDDLYHSKRSGAR</sequence>
<organism evidence="12 13">
    <name type="scientific">Stephanodiscus triporus</name>
    <dbReference type="NCBI Taxonomy" id="2934178"/>
    <lineage>
        <taxon>Eukaryota</taxon>
        <taxon>Sar</taxon>
        <taxon>Stramenopiles</taxon>
        <taxon>Ochrophyta</taxon>
        <taxon>Bacillariophyta</taxon>
        <taxon>Coscinodiscophyceae</taxon>
        <taxon>Thalassiosirophycidae</taxon>
        <taxon>Stephanodiscales</taxon>
        <taxon>Stephanodiscaceae</taxon>
        <taxon>Stephanodiscus</taxon>
    </lineage>
</organism>
<dbReference type="Gene3D" id="2.40.100.10">
    <property type="entry name" value="Cyclophilin-like"/>
    <property type="match status" value="1"/>
</dbReference>
<dbReference type="EMBL" id="JALLAZ020001225">
    <property type="protein sequence ID" value="KAL3778332.1"/>
    <property type="molecule type" value="Genomic_DNA"/>
</dbReference>
<feature type="region of interest" description="Disordered" evidence="9">
    <location>
        <begin position="164"/>
        <end position="192"/>
    </location>
</feature>
<dbReference type="SUPFAM" id="SSF54928">
    <property type="entry name" value="RNA-binding domain, RBD"/>
    <property type="match status" value="1"/>
</dbReference>
<dbReference type="CDD" id="cd12235">
    <property type="entry name" value="RRM_PPIL4"/>
    <property type="match status" value="1"/>
</dbReference>
<evidence type="ECO:0000256" key="3">
    <source>
        <dbReference type="ARBA" id="ARBA00013194"/>
    </source>
</evidence>
<accession>A0ABD3NQX6</accession>
<dbReference type="PANTHER" id="PTHR45843:SF1">
    <property type="entry name" value="PEPTIDYL-PROLYL CIS-TRANS ISOMERASE-LIKE 4"/>
    <property type="match status" value="1"/>
</dbReference>
<evidence type="ECO:0000259" key="10">
    <source>
        <dbReference type="PROSITE" id="PS50072"/>
    </source>
</evidence>
<dbReference type="PANTHER" id="PTHR45843">
    <property type="entry name" value="PEPTIDYL-PROLYL CIS-TRANS ISOMERASE-LIKE 4"/>
    <property type="match status" value="1"/>
</dbReference>
<dbReference type="Pfam" id="PF00076">
    <property type="entry name" value="RRM_1"/>
    <property type="match status" value="1"/>
</dbReference>
<proteinExistence type="predicted"/>
<protein>
    <recommendedName>
        <fullName evidence="3">peptidylprolyl isomerase</fullName>
        <ecNumber evidence="3">5.2.1.8</ecNumber>
    </recommendedName>
</protein>
<evidence type="ECO:0000256" key="2">
    <source>
        <dbReference type="ARBA" id="ARBA00004123"/>
    </source>
</evidence>
<dbReference type="GO" id="GO:0003755">
    <property type="term" value="F:peptidyl-prolyl cis-trans isomerase activity"/>
    <property type="evidence" value="ECO:0007669"/>
    <property type="project" value="UniProtKB-KW"/>
</dbReference>
<feature type="domain" description="PPIase cyclophilin-type" evidence="10">
    <location>
        <begin position="6"/>
        <end position="244"/>
    </location>
</feature>
<dbReference type="InterPro" id="IPR035542">
    <property type="entry name" value="CRIP"/>
</dbReference>
<dbReference type="SMART" id="SM00360">
    <property type="entry name" value="RRM"/>
    <property type="match status" value="1"/>
</dbReference>
<dbReference type="PROSITE" id="PS50072">
    <property type="entry name" value="CSA_PPIASE_2"/>
    <property type="match status" value="1"/>
</dbReference>
<keyword evidence="5" id="KW-0697">Rotamase</keyword>
<evidence type="ECO:0000313" key="12">
    <source>
        <dbReference type="EMBL" id="KAL3778332.1"/>
    </source>
</evidence>
<comment type="catalytic activity">
    <reaction evidence="1">
        <text>[protein]-peptidylproline (omega=180) = [protein]-peptidylproline (omega=0)</text>
        <dbReference type="Rhea" id="RHEA:16237"/>
        <dbReference type="Rhea" id="RHEA-COMP:10747"/>
        <dbReference type="Rhea" id="RHEA-COMP:10748"/>
        <dbReference type="ChEBI" id="CHEBI:83833"/>
        <dbReference type="ChEBI" id="CHEBI:83834"/>
        <dbReference type="EC" id="5.2.1.8"/>
    </reaction>
</comment>
<feature type="domain" description="RRM" evidence="11">
    <location>
        <begin position="394"/>
        <end position="472"/>
    </location>
</feature>
<evidence type="ECO:0000256" key="1">
    <source>
        <dbReference type="ARBA" id="ARBA00000971"/>
    </source>
</evidence>
<gene>
    <name evidence="12" type="ORF">ACHAW5_010228</name>
</gene>
<evidence type="ECO:0000256" key="4">
    <source>
        <dbReference type="ARBA" id="ARBA00022884"/>
    </source>
</evidence>
<feature type="compositionally biased region" description="Basic and acidic residues" evidence="9">
    <location>
        <begin position="658"/>
        <end position="667"/>
    </location>
</feature>
<dbReference type="InterPro" id="IPR002130">
    <property type="entry name" value="Cyclophilin-type_PPIase_dom"/>
</dbReference>
<name>A0ABD3NQX6_9STRA</name>
<dbReference type="Proteomes" id="UP001530315">
    <property type="component" value="Unassembled WGS sequence"/>
</dbReference>
<keyword evidence="7" id="KW-0539">Nucleus</keyword>
<dbReference type="GO" id="GO:0003723">
    <property type="term" value="F:RNA binding"/>
    <property type="evidence" value="ECO:0007669"/>
    <property type="project" value="UniProtKB-UniRule"/>
</dbReference>
<dbReference type="Pfam" id="PF00160">
    <property type="entry name" value="Pro_isomerase"/>
    <property type="match status" value="1"/>
</dbReference>
<feature type="compositionally biased region" description="Basic and acidic residues" evidence="9">
    <location>
        <begin position="601"/>
        <end position="617"/>
    </location>
</feature>
<dbReference type="Gene3D" id="3.30.70.330">
    <property type="match status" value="1"/>
</dbReference>
<dbReference type="AlphaFoldDB" id="A0ABD3NQX6"/>
<dbReference type="SUPFAM" id="SSF50891">
    <property type="entry name" value="Cyclophilin-like"/>
    <property type="match status" value="1"/>
</dbReference>
<keyword evidence="6" id="KW-0413">Isomerase</keyword>
<evidence type="ECO:0000259" key="11">
    <source>
        <dbReference type="PROSITE" id="PS50102"/>
    </source>
</evidence>
<feature type="compositionally biased region" description="Basic and acidic residues" evidence="9">
    <location>
        <begin position="627"/>
        <end position="636"/>
    </location>
</feature>
<feature type="compositionally biased region" description="Basic residues" evidence="9">
    <location>
        <begin position="668"/>
        <end position="682"/>
    </location>
</feature>
<dbReference type="InterPro" id="IPR012677">
    <property type="entry name" value="Nucleotide-bd_a/b_plait_sf"/>
</dbReference>
<dbReference type="InterPro" id="IPR029000">
    <property type="entry name" value="Cyclophilin-like_dom_sf"/>
</dbReference>